<accession>A0A2L1IWA5</accession>
<evidence type="ECO:0000313" key="2">
    <source>
        <dbReference type="Proteomes" id="UP000241360"/>
    </source>
</evidence>
<reference evidence="2" key="1">
    <citation type="submission" date="2018-01" db="EMBL/GenBank/DDBJ databases">
        <authorList>
            <person name="Wardenburg K.E."/>
            <person name="Rana S."/>
            <person name="Felix E."/>
            <person name="Puentes R.J."/>
            <person name="Shaffer C.D."/>
            <person name="Weston-Hafer K.A."/>
            <person name="Russell D.A."/>
            <person name="Pope W.H."/>
            <person name="Jacobs-Sera D."/>
            <person name="Hendrix R.W."/>
            <person name="Hatfull G.F."/>
        </authorList>
    </citation>
    <scope>NUCLEOTIDE SEQUENCE [LARGE SCALE GENOMIC DNA]</scope>
</reference>
<proteinExistence type="predicted"/>
<dbReference type="Proteomes" id="UP000241360">
    <property type="component" value="Segment"/>
</dbReference>
<sequence length="97" mass="10776">MFTLKFKKTQPTDLENEIARLFKILKDCVPGTARYDEVSDQIAKLYKLKEVDSKSAVSKDAMVGAATNLAGILLILNYEHAHVMTSKAVSFVVKSIK</sequence>
<protein>
    <submittedName>
        <fullName evidence="1">Uncharacterized protein</fullName>
    </submittedName>
</protein>
<evidence type="ECO:0000313" key="1">
    <source>
        <dbReference type="EMBL" id="AVD99454.1"/>
    </source>
</evidence>
<dbReference type="EMBL" id="MG757154">
    <property type="protein sequence ID" value="AVD99454.1"/>
    <property type="molecule type" value="Genomic_DNA"/>
</dbReference>
<dbReference type="OrthoDB" id="26873at10239"/>
<gene>
    <name evidence="1" type="ORF">SEA_BING_32</name>
</gene>
<organism evidence="1 2">
    <name type="scientific">Streptomyces phage Bing</name>
    <dbReference type="NCBI Taxonomy" id="2079427"/>
    <lineage>
        <taxon>Viruses</taxon>
        <taxon>Duplodnaviria</taxon>
        <taxon>Heunggongvirae</taxon>
        <taxon>Uroviricota</taxon>
        <taxon>Caudoviricetes</taxon>
        <taxon>Bingvirus</taxon>
        <taxon>Bingvirus bing</taxon>
    </lineage>
</organism>
<name>A0A2L1IWA5_9CAUD</name>
<keyword evidence="2" id="KW-1185">Reference proteome</keyword>